<dbReference type="FunFam" id="3.30.200.20:FF:000042">
    <property type="entry name" value="Aurora kinase A"/>
    <property type="match status" value="1"/>
</dbReference>
<feature type="compositionally biased region" description="Basic and acidic residues" evidence="12">
    <location>
        <begin position="1"/>
        <end position="11"/>
    </location>
</feature>
<protein>
    <recommendedName>
        <fullName evidence="11">Aurora kinase</fullName>
        <ecNumber evidence="11">2.7.11.1</ecNumber>
    </recommendedName>
</protein>
<dbReference type="AlphaFoldDB" id="A0AAV1IAY9"/>
<sequence>MAEALVVDKENLTPSGTLAGSLGKRPATWGDSNDENAKRKALLRPSTRFTNAKDDTGNTQQPSKPAAMGPPPPRVAVLNSDSSSALRPKLVAPEQRKATVGKLPDARAVPQHTASSASKERRWQLADFDIGRPLGQGKFGSVYLARERKSKYIVALKALYKTQLQQYKVEHQLRREIEIQSHLRHPNILRLYGYFYDDKRVFLILEYAAKGELYKELQQQNHFPEAQTAQYIASLARALLYCHAKHVIHRDIKPENLLLGMQGELKIADFGWSVHAPNSRRKTLCGTLDYLLSATRMPSPERCPAVRAGRRCAGRWTTCPRRWSRAGTTTRRWTCGAWACSATSSCSAARPSRRRATARRTSASSRSTCNGPRSPPSAPALRISSTSCW</sequence>
<evidence type="ECO:0000256" key="3">
    <source>
        <dbReference type="ARBA" id="ARBA00022741"/>
    </source>
</evidence>
<feature type="binding site" evidence="7">
    <location>
        <begin position="255"/>
        <end position="256"/>
    </location>
    <ligand>
        <name>ATP</name>
        <dbReference type="ChEBI" id="CHEBI:30616"/>
    </ligand>
</feature>
<evidence type="ECO:0000259" key="13">
    <source>
        <dbReference type="PROSITE" id="PS50011"/>
    </source>
</evidence>
<feature type="binding site" evidence="7">
    <location>
        <position position="138"/>
    </location>
    <ligand>
        <name>ATP</name>
        <dbReference type="ChEBI" id="CHEBI:30616"/>
    </ligand>
</feature>
<dbReference type="EC" id="2.7.11.1" evidence="11"/>
<feature type="active site" description="Proton acceptor" evidence="6">
    <location>
        <position position="251"/>
    </location>
</feature>
<dbReference type="SUPFAM" id="SSF56112">
    <property type="entry name" value="Protein kinase-like (PK-like)"/>
    <property type="match status" value="1"/>
</dbReference>
<dbReference type="Pfam" id="PF00069">
    <property type="entry name" value="Pkinase"/>
    <property type="match status" value="1"/>
</dbReference>
<dbReference type="InterPro" id="IPR008271">
    <property type="entry name" value="Ser/Thr_kinase_AS"/>
</dbReference>
<keyword evidence="15" id="KW-1185">Reference proteome</keyword>
<comment type="catalytic activity">
    <reaction evidence="11">
        <text>L-seryl-[protein] + ATP = O-phospho-L-seryl-[protein] + ADP + H(+)</text>
        <dbReference type="Rhea" id="RHEA:17989"/>
        <dbReference type="Rhea" id="RHEA-COMP:9863"/>
        <dbReference type="Rhea" id="RHEA-COMP:11604"/>
        <dbReference type="ChEBI" id="CHEBI:15378"/>
        <dbReference type="ChEBI" id="CHEBI:29999"/>
        <dbReference type="ChEBI" id="CHEBI:30616"/>
        <dbReference type="ChEBI" id="CHEBI:83421"/>
        <dbReference type="ChEBI" id="CHEBI:456216"/>
        <dbReference type="EC" id="2.7.11.1"/>
    </reaction>
</comment>
<evidence type="ECO:0000256" key="10">
    <source>
        <dbReference type="RuleBase" id="RU000304"/>
    </source>
</evidence>
<feature type="binding site" evidence="7">
    <location>
        <position position="269"/>
    </location>
    <ligand>
        <name>ATP</name>
        <dbReference type="ChEBI" id="CHEBI:30616"/>
    </ligand>
</feature>
<keyword evidence="4 11" id="KW-0418">Kinase</keyword>
<dbReference type="InterPro" id="IPR017441">
    <property type="entry name" value="Protein_kinase_ATP_BS"/>
</dbReference>
<dbReference type="PROSITE" id="PS00108">
    <property type="entry name" value="PROTEIN_KINASE_ST"/>
    <property type="match status" value="1"/>
</dbReference>
<dbReference type="CDD" id="cd14007">
    <property type="entry name" value="STKc_Aurora"/>
    <property type="match status" value="1"/>
</dbReference>
<evidence type="ECO:0000256" key="12">
    <source>
        <dbReference type="SAM" id="MobiDB-lite"/>
    </source>
</evidence>
<proteinExistence type="inferred from homology"/>
<keyword evidence="2 11" id="KW-0808">Transferase</keyword>
<dbReference type="PANTHER" id="PTHR24350">
    <property type="entry name" value="SERINE/THREONINE-PROTEIN KINASE IAL-RELATED"/>
    <property type="match status" value="1"/>
</dbReference>
<dbReference type="SMART" id="SM00220">
    <property type="entry name" value="S_TKc"/>
    <property type="match status" value="1"/>
</dbReference>
<dbReference type="PROSITE" id="PS50011">
    <property type="entry name" value="PROTEIN_KINASE_DOM"/>
    <property type="match status" value="1"/>
</dbReference>
<evidence type="ECO:0000256" key="4">
    <source>
        <dbReference type="ARBA" id="ARBA00022777"/>
    </source>
</evidence>
<evidence type="ECO:0000313" key="14">
    <source>
        <dbReference type="EMBL" id="CAK0783670.1"/>
    </source>
</evidence>
<accession>A0AAV1IAY9</accession>
<evidence type="ECO:0000256" key="11">
    <source>
        <dbReference type="RuleBase" id="RU367134"/>
    </source>
</evidence>
<dbReference type="InterPro" id="IPR011009">
    <property type="entry name" value="Kinase-like_dom_sf"/>
</dbReference>
<keyword evidence="3 7" id="KW-0547">Nucleotide-binding</keyword>
<comment type="caution">
    <text evidence="14">The sequence shown here is derived from an EMBL/GenBank/DDBJ whole genome shotgun (WGS) entry which is preliminary data.</text>
</comment>
<dbReference type="Gene3D" id="3.30.200.20">
    <property type="entry name" value="Phosphorylase Kinase, domain 1"/>
    <property type="match status" value="1"/>
</dbReference>
<evidence type="ECO:0000256" key="5">
    <source>
        <dbReference type="ARBA" id="ARBA00022840"/>
    </source>
</evidence>
<keyword evidence="1 10" id="KW-0723">Serine/threonine-protein kinase</keyword>
<evidence type="ECO:0000256" key="1">
    <source>
        <dbReference type="ARBA" id="ARBA00022527"/>
    </source>
</evidence>
<comment type="similarity">
    <text evidence="11">Belongs to the protein kinase superfamily. Ser/Thr protein kinase family. Aurora subfamily.</text>
</comment>
<feature type="region of interest" description="Disordered" evidence="12">
    <location>
        <begin position="1"/>
        <end position="120"/>
    </location>
</feature>
<evidence type="ECO:0000256" key="7">
    <source>
        <dbReference type="PIRSR" id="PIRSR630616-2"/>
    </source>
</evidence>
<dbReference type="FunFam" id="1.10.510.10:FF:001586">
    <property type="entry name" value="Aurora kinase B"/>
    <property type="match status" value="1"/>
</dbReference>
<comment type="catalytic activity">
    <reaction evidence="11">
        <text>L-threonyl-[protein] + ATP = O-phospho-L-threonyl-[protein] + ADP + H(+)</text>
        <dbReference type="Rhea" id="RHEA:46608"/>
        <dbReference type="Rhea" id="RHEA-COMP:11060"/>
        <dbReference type="Rhea" id="RHEA-COMP:11605"/>
        <dbReference type="ChEBI" id="CHEBI:15378"/>
        <dbReference type="ChEBI" id="CHEBI:30013"/>
        <dbReference type="ChEBI" id="CHEBI:30616"/>
        <dbReference type="ChEBI" id="CHEBI:61977"/>
        <dbReference type="ChEBI" id="CHEBI:456216"/>
        <dbReference type="EC" id="2.7.11.1"/>
    </reaction>
</comment>
<dbReference type="Proteomes" id="UP001314263">
    <property type="component" value="Unassembled WGS sequence"/>
</dbReference>
<organism evidence="14 15">
    <name type="scientific">Coccomyxa viridis</name>
    <dbReference type="NCBI Taxonomy" id="1274662"/>
    <lineage>
        <taxon>Eukaryota</taxon>
        <taxon>Viridiplantae</taxon>
        <taxon>Chlorophyta</taxon>
        <taxon>core chlorophytes</taxon>
        <taxon>Trebouxiophyceae</taxon>
        <taxon>Trebouxiophyceae incertae sedis</taxon>
        <taxon>Coccomyxaceae</taxon>
        <taxon>Coccomyxa</taxon>
    </lineage>
</organism>
<feature type="binding site" evidence="7 9">
    <location>
        <position position="157"/>
    </location>
    <ligand>
        <name>ATP</name>
        <dbReference type="ChEBI" id="CHEBI:30616"/>
    </ligand>
</feature>
<dbReference type="InterPro" id="IPR000719">
    <property type="entry name" value="Prot_kinase_dom"/>
</dbReference>
<evidence type="ECO:0000313" key="15">
    <source>
        <dbReference type="Proteomes" id="UP001314263"/>
    </source>
</evidence>
<feature type="domain" description="Protein kinase" evidence="13">
    <location>
        <begin position="128"/>
        <end position="389"/>
    </location>
</feature>
<evidence type="ECO:0000256" key="6">
    <source>
        <dbReference type="PIRSR" id="PIRSR630616-1"/>
    </source>
</evidence>
<evidence type="ECO:0000256" key="9">
    <source>
        <dbReference type="PROSITE-ProRule" id="PRU10141"/>
    </source>
</evidence>
<evidence type="ECO:0000256" key="8">
    <source>
        <dbReference type="PIRSR" id="PIRSR630616-3"/>
    </source>
</evidence>
<dbReference type="Gene3D" id="1.10.510.10">
    <property type="entry name" value="Transferase(Phosphotransferase) domain 1"/>
    <property type="match status" value="1"/>
</dbReference>
<feature type="compositionally biased region" description="Low complexity" evidence="12">
    <location>
        <begin position="359"/>
        <end position="369"/>
    </location>
</feature>
<feature type="cross-link" description="Glycyl lysine isopeptide (Lys-Gly) (interchain with G-Cter in SUMO2)" evidence="8">
    <location>
        <position position="253"/>
    </location>
</feature>
<dbReference type="GO" id="GO:0005524">
    <property type="term" value="F:ATP binding"/>
    <property type="evidence" value="ECO:0007669"/>
    <property type="project" value="UniProtKB-UniRule"/>
</dbReference>
<feature type="region of interest" description="Disordered" evidence="12">
    <location>
        <begin position="351"/>
        <end position="389"/>
    </location>
</feature>
<keyword evidence="5 7" id="KW-0067">ATP-binding</keyword>
<name>A0AAV1IAY9_9CHLO</name>
<reference evidence="14 15" key="1">
    <citation type="submission" date="2023-10" db="EMBL/GenBank/DDBJ databases">
        <authorList>
            <person name="Maclean D."/>
            <person name="Macfadyen A."/>
        </authorList>
    </citation>
    <scope>NUCLEOTIDE SEQUENCE [LARGE SCALE GENOMIC DNA]</scope>
</reference>
<dbReference type="EMBL" id="CAUYUE010000009">
    <property type="protein sequence ID" value="CAK0783670.1"/>
    <property type="molecule type" value="Genomic_DNA"/>
</dbReference>
<feature type="binding site" evidence="7">
    <location>
        <begin position="206"/>
        <end position="208"/>
    </location>
    <ligand>
        <name>ATP</name>
        <dbReference type="ChEBI" id="CHEBI:30616"/>
    </ligand>
</feature>
<dbReference type="InterPro" id="IPR030616">
    <property type="entry name" value="Aur-like"/>
</dbReference>
<evidence type="ECO:0000256" key="2">
    <source>
        <dbReference type="ARBA" id="ARBA00022679"/>
    </source>
</evidence>
<dbReference type="GO" id="GO:0004674">
    <property type="term" value="F:protein serine/threonine kinase activity"/>
    <property type="evidence" value="ECO:0007669"/>
    <property type="project" value="UniProtKB-KW"/>
</dbReference>
<gene>
    <name evidence="14" type="ORF">CVIRNUC_006869</name>
</gene>
<dbReference type="PROSITE" id="PS00107">
    <property type="entry name" value="PROTEIN_KINASE_ATP"/>
    <property type="match status" value="1"/>
</dbReference>